<accession>A0ABX7EYA1</accession>
<dbReference type="EMBL" id="CP032405">
    <property type="protein sequence ID" value="QRF52218.1"/>
    <property type="molecule type" value="Genomic_DNA"/>
</dbReference>
<evidence type="ECO:0000313" key="1">
    <source>
        <dbReference type="EMBL" id="QRF52218.1"/>
    </source>
</evidence>
<reference evidence="1 2" key="1">
    <citation type="submission" date="2018-09" db="EMBL/GenBank/DDBJ databases">
        <title>Rhizobium sp. MAE2-X.</title>
        <authorList>
            <person name="Lee Y."/>
            <person name="Jeon C.O."/>
        </authorList>
    </citation>
    <scope>NUCLEOTIDE SEQUENCE [LARGE SCALE GENOMIC DNA]</scope>
    <source>
        <strain evidence="1 2">MAE2-X</strain>
    </source>
</reference>
<sequence length="94" mass="10251">MSRHETMTVTLPGDLLDLIRAKVASGDYADESQLVSESLRLLASNEDALEVWLRDEVAPTYDRAMAEPGSLLDLDTVFDGIREVLRSGKASAGE</sequence>
<keyword evidence="2" id="KW-1185">Reference proteome</keyword>
<name>A0ABX7EYA1_9HYPH</name>
<gene>
    <name evidence="1" type="ORF">D4A92_12615</name>
</gene>
<proteinExistence type="predicted"/>
<dbReference type="Gene3D" id="6.10.10.120">
    <property type="entry name" value="Antitoxin ParD1-like"/>
    <property type="match status" value="1"/>
</dbReference>
<dbReference type="Proteomes" id="UP000596351">
    <property type="component" value="Chromosome"/>
</dbReference>
<organism evidence="1 2">
    <name type="scientific">Rhizobium rosettiformans</name>
    <dbReference type="NCBI Taxonomy" id="1368430"/>
    <lineage>
        <taxon>Bacteria</taxon>
        <taxon>Pseudomonadati</taxon>
        <taxon>Pseudomonadota</taxon>
        <taxon>Alphaproteobacteria</taxon>
        <taxon>Hyphomicrobiales</taxon>
        <taxon>Rhizobiaceae</taxon>
        <taxon>Rhizobium/Agrobacterium group</taxon>
        <taxon>Rhizobium</taxon>
    </lineage>
</organism>
<evidence type="ECO:0000313" key="2">
    <source>
        <dbReference type="Proteomes" id="UP000596351"/>
    </source>
</evidence>
<dbReference type="SUPFAM" id="SSF47598">
    <property type="entry name" value="Ribbon-helix-helix"/>
    <property type="match status" value="1"/>
</dbReference>
<dbReference type="InterPro" id="IPR010985">
    <property type="entry name" value="Ribbon_hlx_hlx"/>
</dbReference>
<protein>
    <submittedName>
        <fullName evidence="1">Type II toxin-antitoxin system ParD family antitoxin</fullName>
    </submittedName>
</protein>
<dbReference type="RefSeq" id="WP_203013636.1">
    <property type="nucleotide sequence ID" value="NZ_CP032405.1"/>
</dbReference>
<dbReference type="InterPro" id="IPR038296">
    <property type="entry name" value="ParD_sf"/>
</dbReference>